<comment type="similarity">
    <text evidence="6">Belongs to the ABC transporter superfamily. Sulfate/tungstate importer (TC 3.A.1.6) family.</text>
</comment>
<sequence length="363" mass="37771">MSEAATVGDRSTILRTETLTKRFGGTTAVDDVSLSIDAGEFFALVGPSGCGKTTTLRMLAGLERPTAGRVEIAGRNVAGRPASDRDTNLVFQDLVLFTHMTVAGNVAYGLARDGVPRAERRSRAAEMLATVGLEGFGDRDPAALSGGQKQRVALARALVNEPAVLLLDEPLSSLDRKLRAEMRAELRRIQDDVGTTFLYVTHDQESAMSMSDRVAVMRAGRIVESGPPESLYGHPQTAFVADFLGNANLLSGRVHGQRAGAVVVDAAGGRFPAAVGEGRTPPASGADATVMIRPENLRLRGDTFAGTVRDIGYMGAHREYAVALDSGPTLQVRSGDNGDGVTVGDAVGLGVAAAAVVGAGADG</sequence>
<feature type="domain" description="ABC transporter" evidence="12">
    <location>
        <begin position="14"/>
        <end position="244"/>
    </location>
</feature>
<dbReference type="GO" id="GO:0005524">
    <property type="term" value="F:ATP binding"/>
    <property type="evidence" value="ECO:0007669"/>
    <property type="project" value="UniProtKB-KW"/>
</dbReference>
<comment type="subunit">
    <text evidence="7">The complex is composed of two ATP-binding proteins (WtpC), two transmembrane proteins (WtpB) and a solute-binding protein (WtpA).</text>
</comment>
<dbReference type="Pfam" id="PF00005">
    <property type="entry name" value="ABC_tran"/>
    <property type="match status" value="1"/>
</dbReference>
<proteinExistence type="inferred from homology"/>
<dbReference type="Gene3D" id="3.40.50.300">
    <property type="entry name" value="P-loop containing nucleotide triphosphate hydrolases"/>
    <property type="match status" value="1"/>
</dbReference>
<name>A0A830EID4_9EURY</name>
<reference evidence="13" key="2">
    <citation type="submission" date="2020-09" db="EMBL/GenBank/DDBJ databases">
        <authorList>
            <person name="Sun Q."/>
            <person name="Ohkuma M."/>
        </authorList>
    </citation>
    <scope>NUCLEOTIDE SEQUENCE</scope>
    <source>
        <strain evidence="13">JCM 14359</strain>
    </source>
</reference>
<evidence type="ECO:0000256" key="10">
    <source>
        <dbReference type="ARBA" id="ARBA00047936"/>
    </source>
</evidence>
<dbReference type="InterPro" id="IPR003439">
    <property type="entry name" value="ABC_transporter-like_ATP-bd"/>
</dbReference>
<dbReference type="Pfam" id="PF08402">
    <property type="entry name" value="TOBE_2"/>
    <property type="match status" value="1"/>
</dbReference>
<evidence type="ECO:0000256" key="11">
    <source>
        <dbReference type="ARBA" id="ARBA00057369"/>
    </source>
</evidence>
<keyword evidence="5" id="KW-0067">ATP-binding</keyword>
<evidence type="ECO:0000256" key="1">
    <source>
        <dbReference type="ARBA" id="ARBA00004202"/>
    </source>
</evidence>
<keyword evidence="4" id="KW-0547">Nucleotide-binding</keyword>
<dbReference type="AlphaFoldDB" id="A0A830EID4"/>
<dbReference type="InterPro" id="IPR017871">
    <property type="entry name" value="ABC_transporter-like_CS"/>
</dbReference>
<evidence type="ECO:0000256" key="9">
    <source>
        <dbReference type="ARBA" id="ARBA00041133"/>
    </source>
</evidence>
<dbReference type="PANTHER" id="PTHR42781">
    <property type="entry name" value="SPERMIDINE/PUTRESCINE IMPORT ATP-BINDING PROTEIN POTA"/>
    <property type="match status" value="1"/>
</dbReference>
<gene>
    <name evidence="13" type="ORF">GCM10008995_17280</name>
</gene>
<keyword evidence="3" id="KW-0500">Molybdenum</keyword>
<dbReference type="InterPro" id="IPR027417">
    <property type="entry name" value="P-loop_NTPase"/>
</dbReference>
<dbReference type="PROSITE" id="PS00211">
    <property type="entry name" value="ABC_TRANSPORTER_1"/>
    <property type="match status" value="1"/>
</dbReference>
<reference evidence="13" key="1">
    <citation type="journal article" date="2014" name="Int. J. Syst. Evol. Microbiol.">
        <title>Complete genome sequence of Corynebacterium casei LMG S-19264T (=DSM 44701T), isolated from a smear-ripened cheese.</title>
        <authorList>
            <consortium name="US DOE Joint Genome Institute (JGI-PGF)"/>
            <person name="Walter F."/>
            <person name="Albersmeier A."/>
            <person name="Kalinowski J."/>
            <person name="Ruckert C."/>
        </authorList>
    </citation>
    <scope>NUCLEOTIDE SEQUENCE</scope>
    <source>
        <strain evidence="13">JCM 14359</strain>
    </source>
</reference>
<comment type="function">
    <text evidence="11">Part of the ABC transporter complex WtpABC involved in molybdate/tungstate import. Responsible for energy coupling to the transport system.</text>
</comment>
<dbReference type="SMART" id="SM00382">
    <property type="entry name" value="AAA"/>
    <property type="match status" value="1"/>
</dbReference>
<evidence type="ECO:0000256" key="7">
    <source>
        <dbReference type="ARBA" id="ARBA00038781"/>
    </source>
</evidence>
<dbReference type="SUPFAM" id="SSF52540">
    <property type="entry name" value="P-loop containing nucleoside triphosphate hydrolases"/>
    <property type="match status" value="1"/>
</dbReference>
<protein>
    <recommendedName>
        <fullName evidence="9">Molybdate/tungstate import ATP-binding protein WtpC</fullName>
        <ecNumber evidence="8">7.3.2.6</ecNumber>
    </recommendedName>
</protein>
<dbReference type="InterPro" id="IPR003593">
    <property type="entry name" value="AAA+_ATPase"/>
</dbReference>
<evidence type="ECO:0000313" key="14">
    <source>
        <dbReference type="Proteomes" id="UP000653099"/>
    </source>
</evidence>
<keyword evidence="14" id="KW-1185">Reference proteome</keyword>
<dbReference type="InterPro" id="IPR013611">
    <property type="entry name" value="Transp-assoc_OB_typ2"/>
</dbReference>
<comment type="subcellular location">
    <subcellularLocation>
        <location evidence="1">Cell membrane</location>
        <topology evidence="1">Peripheral membrane protein</topology>
    </subcellularLocation>
</comment>
<evidence type="ECO:0000256" key="4">
    <source>
        <dbReference type="ARBA" id="ARBA00022741"/>
    </source>
</evidence>
<evidence type="ECO:0000256" key="5">
    <source>
        <dbReference type="ARBA" id="ARBA00022840"/>
    </source>
</evidence>
<dbReference type="RefSeq" id="WP_283401366.1">
    <property type="nucleotide sequence ID" value="NZ_FXTR01000011.1"/>
</dbReference>
<dbReference type="EMBL" id="BMOC01000009">
    <property type="protein sequence ID" value="GGJ07880.1"/>
    <property type="molecule type" value="Genomic_DNA"/>
</dbReference>
<dbReference type="InterPro" id="IPR008995">
    <property type="entry name" value="Mo/tungstate-bd_C_term_dom"/>
</dbReference>
<dbReference type="PANTHER" id="PTHR42781:SF4">
    <property type="entry name" value="SPERMIDINE_PUTRESCINE IMPORT ATP-BINDING PROTEIN POTA"/>
    <property type="match status" value="1"/>
</dbReference>
<evidence type="ECO:0000256" key="2">
    <source>
        <dbReference type="ARBA" id="ARBA00022448"/>
    </source>
</evidence>
<evidence type="ECO:0000256" key="3">
    <source>
        <dbReference type="ARBA" id="ARBA00022505"/>
    </source>
</evidence>
<dbReference type="Gene3D" id="2.40.50.100">
    <property type="match status" value="1"/>
</dbReference>
<comment type="catalytic activity">
    <reaction evidence="10">
        <text>tungstate(in) + ATP + H2O = tungstate(out) + ADP + phosphate + H(+)</text>
        <dbReference type="Rhea" id="RHEA:35027"/>
        <dbReference type="ChEBI" id="CHEBI:15377"/>
        <dbReference type="ChEBI" id="CHEBI:15378"/>
        <dbReference type="ChEBI" id="CHEBI:30616"/>
        <dbReference type="ChEBI" id="CHEBI:43474"/>
        <dbReference type="ChEBI" id="CHEBI:46502"/>
        <dbReference type="ChEBI" id="CHEBI:456216"/>
        <dbReference type="EC" id="7.3.2.6"/>
    </reaction>
</comment>
<dbReference type="GO" id="GO:1901238">
    <property type="term" value="F:ABC-type tungstate transporter activity"/>
    <property type="evidence" value="ECO:0007669"/>
    <property type="project" value="UniProtKB-EC"/>
</dbReference>
<dbReference type="GO" id="GO:0043190">
    <property type="term" value="C:ATP-binding cassette (ABC) transporter complex"/>
    <property type="evidence" value="ECO:0007669"/>
    <property type="project" value="InterPro"/>
</dbReference>
<dbReference type="SUPFAM" id="SSF50331">
    <property type="entry name" value="MOP-like"/>
    <property type="match status" value="1"/>
</dbReference>
<evidence type="ECO:0000256" key="6">
    <source>
        <dbReference type="ARBA" id="ARBA00038307"/>
    </source>
</evidence>
<evidence type="ECO:0000259" key="12">
    <source>
        <dbReference type="PROSITE" id="PS50893"/>
    </source>
</evidence>
<dbReference type="InterPro" id="IPR050093">
    <property type="entry name" value="ABC_SmlMolc_Importer"/>
</dbReference>
<keyword evidence="2" id="KW-0813">Transport</keyword>
<dbReference type="EC" id="7.3.2.6" evidence="8"/>
<evidence type="ECO:0000313" key="13">
    <source>
        <dbReference type="EMBL" id="GGJ07880.1"/>
    </source>
</evidence>
<organism evidence="13 14">
    <name type="scientific">Halobellus salinus</name>
    <dbReference type="NCBI Taxonomy" id="931585"/>
    <lineage>
        <taxon>Archaea</taxon>
        <taxon>Methanobacteriati</taxon>
        <taxon>Methanobacteriota</taxon>
        <taxon>Stenosarchaea group</taxon>
        <taxon>Halobacteria</taxon>
        <taxon>Halobacteriales</taxon>
        <taxon>Haloferacaceae</taxon>
        <taxon>Halobellus</taxon>
    </lineage>
</organism>
<dbReference type="PROSITE" id="PS50893">
    <property type="entry name" value="ABC_TRANSPORTER_2"/>
    <property type="match status" value="1"/>
</dbReference>
<accession>A0A830EID4</accession>
<dbReference type="GO" id="GO:0016887">
    <property type="term" value="F:ATP hydrolysis activity"/>
    <property type="evidence" value="ECO:0007669"/>
    <property type="project" value="InterPro"/>
</dbReference>
<dbReference type="Proteomes" id="UP000653099">
    <property type="component" value="Unassembled WGS sequence"/>
</dbReference>
<comment type="caution">
    <text evidence="13">The sequence shown here is derived from an EMBL/GenBank/DDBJ whole genome shotgun (WGS) entry which is preliminary data.</text>
</comment>
<evidence type="ECO:0000256" key="8">
    <source>
        <dbReference type="ARBA" id="ARBA00039025"/>
    </source>
</evidence>
<dbReference type="FunFam" id="3.40.50.300:FF:000425">
    <property type="entry name" value="Probable ABC transporter, ATP-binding subunit"/>
    <property type="match status" value="1"/>
</dbReference>